<reference evidence="3 4" key="1">
    <citation type="submission" date="2015-03" db="EMBL/GenBank/DDBJ databases">
        <title>Genomics and transcriptomics of the oil-accumulating basidiomycete yeast T. oleaginosus allow insights into substrate utilization and the diverse evolutionary trajectories of mating systems in fungi.</title>
        <authorList>
            <consortium name="DOE Joint Genome Institute"/>
            <person name="Kourist R."/>
            <person name="Kracht O."/>
            <person name="Bracharz F."/>
            <person name="Lipzen A."/>
            <person name="Nolan M."/>
            <person name="Ohm R."/>
            <person name="Grigoriev I."/>
            <person name="Sun S."/>
            <person name="Heitman J."/>
            <person name="Bruck T."/>
            <person name="Nowrousian M."/>
        </authorList>
    </citation>
    <scope>NUCLEOTIDE SEQUENCE [LARGE SCALE GENOMIC DNA]</scope>
    <source>
        <strain evidence="3 4">IBC0246</strain>
    </source>
</reference>
<protein>
    <submittedName>
        <fullName evidence="3">Cytoplasm protein</fullName>
    </submittedName>
</protein>
<dbReference type="SUPFAM" id="SSF52218">
    <property type="entry name" value="Flavoproteins"/>
    <property type="match status" value="1"/>
</dbReference>
<dbReference type="Proteomes" id="UP000053611">
    <property type="component" value="Unassembled WGS sequence"/>
</dbReference>
<dbReference type="Pfam" id="PF03358">
    <property type="entry name" value="FMN_red"/>
    <property type="match status" value="1"/>
</dbReference>
<dbReference type="Gene3D" id="3.40.50.360">
    <property type="match status" value="1"/>
</dbReference>
<gene>
    <name evidence="3" type="ORF">CC85DRAFT_298017</name>
</gene>
<dbReference type="PANTHER" id="PTHR30546">
    <property type="entry name" value="FLAVODOXIN-RELATED PROTEIN WRBA-RELATED"/>
    <property type="match status" value="1"/>
</dbReference>
<proteinExistence type="inferred from homology"/>
<evidence type="ECO:0000256" key="1">
    <source>
        <dbReference type="ARBA" id="ARBA00006961"/>
    </source>
</evidence>
<evidence type="ECO:0000313" key="4">
    <source>
        <dbReference type="Proteomes" id="UP000053611"/>
    </source>
</evidence>
<dbReference type="GO" id="GO:0010181">
    <property type="term" value="F:FMN binding"/>
    <property type="evidence" value="ECO:0007669"/>
    <property type="project" value="InterPro"/>
</dbReference>
<dbReference type="GO" id="GO:0003955">
    <property type="term" value="F:NAD(P)H dehydrogenase (quinone) activity"/>
    <property type="evidence" value="ECO:0007669"/>
    <property type="project" value="InterPro"/>
</dbReference>
<evidence type="ECO:0000259" key="2">
    <source>
        <dbReference type="PROSITE" id="PS50902"/>
    </source>
</evidence>
<organism evidence="3 4">
    <name type="scientific">Cutaneotrichosporon oleaginosum</name>
    <dbReference type="NCBI Taxonomy" id="879819"/>
    <lineage>
        <taxon>Eukaryota</taxon>
        <taxon>Fungi</taxon>
        <taxon>Dikarya</taxon>
        <taxon>Basidiomycota</taxon>
        <taxon>Agaricomycotina</taxon>
        <taxon>Tremellomycetes</taxon>
        <taxon>Trichosporonales</taxon>
        <taxon>Trichosporonaceae</taxon>
        <taxon>Cutaneotrichosporon</taxon>
    </lineage>
</organism>
<dbReference type="PANTHER" id="PTHR30546:SF23">
    <property type="entry name" value="FLAVOPROTEIN-LIKE PROTEIN YCP4-RELATED"/>
    <property type="match status" value="1"/>
</dbReference>
<dbReference type="RefSeq" id="XP_018275828.1">
    <property type="nucleotide sequence ID" value="XM_018425034.1"/>
</dbReference>
<feature type="domain" description="Flavodoxin-like" evidence="2">
    <location>
        <begin position="1"/>
        <end position="183"/>
    </location>
</feature>
<comment type="similarity">
    <text evidence="1">Belongs to the WrbA family.</text>
</comment>
<dbReference type="NCBIfam" id="TIGR01755">
    <property type="entry name" value="flav_wrbA"/>
    <property type="match status" value="1"/>
</dbReference>
<dbReference type="OrthoDB" id="504689at2759"/>
<dbReference type="InterPro" id="IPR005025">
    <property type="entry name" value="FMN_Rdtase-like_dom"/>
</dbReference>
<sequence length="198" mass="20619">MYGHVSHLAEAAIRGAEAAGAEVRPYNFQETLPADLVKKIGGGASLEPKHPVITPEALVELDGFLIGAPTRFGRMPAQVSAFLDSTGAQYAQGSLVGKFAGTFTSSNSQHGGQETTHLNIFPYFAHQGIIFVPNGYQFKYAGDTASVHGASPYGASTIAGADGSFKPNEEEIAVAESQGKNFAEIVGAYLTGKAAIGK</sequence>
<dbReference type="NCBIfam" id="NF002999">
    <property type="entry name" value="PRK03767.1"/>
    <property type="match status" value="1"/>
</dbReference>
<keyword evidence="4" id="KW-1185">Reference proteome</keyword>
<name>A0A0J0XE30_9TREE</name>
<dbReference type="InterPro" id="IPR008254">
    <property type="entry name" value="Flavodoxin/NO_synth"/>
</dbReference>
<dbReference type="FunFam" id="3.40.50.360:FF:000001">
    <property type="entry name" value="NAD(P)H dehydrogenase (Quinone) FQR1-like"/>
    <property type="match status" value="1"/>
</dbReference>
<evidence type="ECO:0000313" key="3">
    <source>
        <dbReference type="EMBL" id="KLT39337.1"/>
    </source>
</evidence>
<dbReference type="InterPro" id="IPR010089">
    <property type="entry name" value="Flavoprotein_WrbA-like"/>
</dbReference>
<dbReference type="InterPro" id="IPR029039">
    <property type="entry name" value="Flavoprotein-like_sf"/>
</dbReference>
<dbReference type="PROSITE" id="PS50902">
    <property type="entry name" value="FLAVODOXIN_LIKE"/>
    <property type="match status" value="1"/>
</dbReference>
<dbReference type="EMBL" id="KQ087262">
    <property type="protein sequence ID" value="KLT39337.1"/>
    <property type="molecule type" value="Genomic_DNA"/>
</dbReference>
<dbReference type="GeneID" id="28985637"/>
<accession>A0A0J0XE30</accession>
<dbReference type="GO" id="GO:0016020">
    <property type="term" value="C:membrane"/>
    <property type="evidence" value="ECO:0007669"/>
    <property type="project" value="TreeGrafter"/>
</dbReference>
<dbReference type="AlphaFoldDB" id="A0A0J0XE30"/>
<dbReference type="STRING" id="879819.A0A0J0XE30"/>